<feature type="region of interest" description="Disordered" evidence="1">
    <location>
        <begin position="233"/>
        <end position="264"/>
    </location>
</feature>
<dbReference type="AlphaFoldDB" id="A0A8J3S076"/>
<sequence length="264" mass="28123">MTIAGVCLAGTLTGCGMAGSVLGEMADPTVIAADAPFRGSPSEKFADGASGIVIPEAGAVGSFSAKDVRAAMETSSRLLQAAYLDRQTLLGGKPDAYAALLDPEQRKTFLKDLDHKDPKKDTRGWVNSFAPGTTELVGDVIKVQGKLSPAAAKDADGNPELRVDYEARFVYAVRPAGRPGPIVRVMSYIKAHHLYWRDRPKGRLRNWDGETADAWSAGIRCDSTDAFLRPDFSLQGEGDGPVTDAYGEESAPMKEGECGSVEEI</sequence>
<protein>
    <submittedName>
        <fullName evidence="2">Uncharacterized protein</fullName>
    </submittedName>
</protein>
<keyword evidence="3" id="KW-1185">Reference proteome</keyword>
<accession>A0A8J3S076</accession>
<proteinExistence type="predicted"/>
<evidence type="ECO:0000256" key="1">
    <source>
        <dbReference type="SAM" id="MobiDB-lite"/>
    </source>
</evidence>
<name>A0A8J3S076_PLARO</name>
<evidence type="ECO:0000313" key="3">
    <source>
        <dbReference type="Proteomes" id="UP000655044"/>
    </source>
</evidence>
<comment type="caution">
    <text evidence="2">The sequence shown here is derived from an EMBL/GenBank/DDBJ whole genome shotgun (WGS) entry which is preliminary data.</text>
</comment>
<gene>
    <name evidence="2" type="ORF">Pro02_35250</name>
</gene>
<dbReference type="EMBL" id="BOOI01000031">
    <property type="protein sequence ID" value="GIH85117.1"/>
    <property type="molecule type" value="Genomic_DNA"/>
</dbReference>
<reference evidence="2" key="1">
    <citation type="submission" date="2021-01" db="EMBL/GenBank/DDBJ databases">
        <title>Whole genome shotgun sequence of Planobispora rosea NBRC 15558.</title>
        <authorList>
            <person name="Komaki H."/>
            <person name="Tamura T."/>
        </authorList>
    </citation>
    <scope>NUCLEOTIDE SEQUENCE</scope>
    <source>
        <strain evidence="2">NBRC 15558</strain>
    </source>
</reference>
<dbReference type="Proteomes" id="UP000655044">
    <property type="component" value="Unassembled WGS sequence"/>
</dbReference>
<organism evidence="2 3">
    <name type="scientific">Planobispora rosea</name>
    <dbReference type="NCBI Taxonomy" id="35762"/>
    <lineage>
        <taxon>Bacteria</taxon>
        <taxon>Bacillati</taxon>
        <taxon>Actinomycetota</taxon>
        <taxon>Actinomycetes</taxon>
        <taxon>Streptosporangiales</taxon>
        <taxon>Streptosporangiaceae</taxon>
        <taxon>Planobispora</taxon>
    </lineage>
</organism>
<evidence type="ECO:0000313" key="2">
    <source>
        <dbReference type="EMBL" id="GIH85117.1"/>
    </source>
</evidence>